<dbReference type="KEGG" id="miw:EER00_04305"/>
<evidence type="ECO:0000313" key="1">
    <source>
        <dbReference type="EMBL" id="QHG90084.1"/>
    </source>
</evidence>
<gene>
    <name evidence="1" type="ORF">EER00_04305</name>
</gene>
<evidence type="ECO:0000313" key="2">
    <source>
        <dbReference type="Proteomes" id="UP000464283"/>
    </source>
</evidence>
<dbReference type="GO" id="GO:0004519">
    <property type="term" value="F:endonuclease activity"/>
    <property type="evidence" value="ECO:0007669"/>
    <property type="project" value="UniProtKB-KW"/>
</dbReference>
<dbReference type="EMBL" id="CP033512">
    <property type="protein sequence ID" value="QHG90084.1"/>
    <property type="molecule type" value="Genomic_DNA"/>
</dbReference>
<dbReference type="AlphaFoldDB" id="A0A6P1LET7"/>
<dbReference type="OrthoDB" id="407968at2"/>
<keyword evidence="1" id="KW-0540">Nuclease</keyword>
<protein>
    <submittedName>
        <fullName evidence="1">HNH endonuclease</fullName>
    </submittedName>
</protein>
<dbReference type="NCBIfam" id="NF045952">
    <property type="entry name" value="MAG4270_fam"/>
    <property type="match status" value="1"/>
</dbReference>
<accession>A0A6P1LET7</accession>
<keyword evidence="1" id="KW-0378">Hydrolase</keyword>
<dbReference type="GeneID" id="96866398"/>
<reference evidence="2" key="1">
    <citation type="submission" date="2018-11" db="EMBL/GenBank/DDBJ databases">
        <title>The first complete genome sequence of Mycoplasma iowae strain 695.</title>
        <authorList>
            <person name="Ghanem M."/>
            <person name="El-Gazzar M."/>
        </authorList>
    </citation>
    <scope>NUCLEOTIDE SEQUENCE [LARGE SCALE GENOMIC DNA]</scope>
    <source>
        <strain evidence="2">695</strain>
    </source>
</reference>
<sequence>MNKNYVMLVVPFVTKNYKSSKENVHKVKGKCNFVIFLKDKSIVKQFIELEEANYRVTDCDMIKTVGYWNNKDVRFFRKTFIKNDKPKKEKRFESLNNKEIESINYFFKNESNTTVLKQLSYLSGSNASGAEKNSKATPLKCIDKNYLSFNFYNPLKKYKINNHLFKSDFNFDSIKIISLSDVINSNQYLENFKEEFYKYNWMYINLLEDEETIVNLNKKISLLKSNNDKQKNVEKLFLTKVNDIYDLYNKKFYNDSNEYKRQLRSIYKSWTSYLVSIDKLKDVSQNKYVSTEVIEAAHIIGFSFLISSNNINNWKLAVNGNNVIFIESNFHKMFDKNIITFNPNNRKIVINENYPEKKYIEKTISVDEIFLINELSDEQIKNLEINFNYWLKNNKNMN</sequence>
<dbReference type="Proteomes" id="UP000464283">
    <property type="component" value="Chromosome"/>
</dbReference>
<name>A0A6P1LET7_MALIO</name>
<dbReference type="RefSeq" id="WP_004025221.1">
    <property type="nucleotide sequence ID" value="NZ_AGFP01000043.1"/>
</dbReference>
<proteinExistence type="predicted"/>
<keyword evidence="1" id="KW-0255">Endonuclease</keyword>
<organism evidence="1 2">
    <name type="scientific">Malacoplasma iowae 695</name>
    <dbReference type="NCBI Taxonomy" id="1048830"/>
    <lineage>
        <taxon>Bacteria</taxon>
        <taxon>Bacillati</taxon>
        <taxon>Mycoplasmatota</taxon>
        <taxon>Mycoplasmoidales</taxon>
        <taxon>Mycoplasmoidaceae</taxon>
        <taxon>Malacoplasma</taxon>
    </lineage>
</organism>